<dbReference type="NCBIfam" id="NF009472">
    <property type="entry name" value="PRK12834.1"/>
    <property type="match status" value="1"/>
</dbReference>
<keyword evidence="3" id="KW-0560">Oxidoreductase</keyword>
<dbReference type="InterPro" id="IPR003953">
    <property type="entry name" value="FAD-dep_OxRdtase_2_FAD-bd"/>
</dbReference>
<dbReference type="PANTHER" id="PTHR43260">
    <property type="entry name" value="3-KETOSTEROID-DELTA-1-DEHYDROGENASE"/>
    <property type="match status" value="1"/>
</dbReference>
<dbReference type="GO" id="GO:0016627">
    <property type="term" value="F:oxidoreductase activity, acting on the CH-CH group of donors"/>
    <property type="evidence" value="ECO:0007669"/>
    <property type="project" value="InterPro"/>
</dbReference>
<dbReference type="PANTHER" id="PTHR43260:SF1">
    <property type="entry name" value="KSDD-LIKE STEROID DEHYDROGENASE RV0785"/>
    <property type="match status" value="1"/>
</dbReference>
<proteinExistence type="predicted"/>
<dbReference type="EMBL" id="RQGP01000027">
    <property type="protein sequence ID" value="TGL87503.1"/>
    <property type="molecule type" value="Genomic_DNA"/>
</dbReference>
<dbReference type="RefSeq" id="WP_135586375.1">
    <property type="nucleotide sequence ID" value="NZ_RQGO01000010.1"/>
</dbReference>
<dbReference type="SUPFAM" id="SSF51905">
    <property type="entry name" value="FAD/NAD(P)-binding domain"/>
    <property type="match status" value="1"/>
</dbReference>
<dbReference type="InterPro" id="IPR027477">
    <property type="entry name" value="Succ_DH/fumarate_Rdtase_cat_sf"/>
</dbReference>
<protein>
    <submittedName>
        <fullName evidence="5">FAD-binding dehydrogenase</fullName>
    </submittedName>
</protein>
<keyword evidence="6" id="KW-1185">Reference proteome</keyword>
<dbReference type="Proteomes" id="UP000298263">
    <property type="component" value="Unassembled WGS sequence"/>
</dbReference>
<dbReference type="AlphaFoldDB" id="A0A4Z1AB57"/>
<name>A0A4Z1AB57_9LEPT</name>
<dbReference type="InterPro" id="IPR036188">
    <property type="entry name" value="FAD/NAD-bd_sf"/>
</dbReference>
<dbReference type="OrthoDB" id="9813348at2"/>
<comment type="cofactor">
    <cofactor evidence="1">
        <name>FAD</name>
        <dbReference type="ChEBI" id="CHEBI:57692"/>
    </cofactor>
</comment>
<accession>A0A4Z1AB57</accession>
<evidence type="ECO:0000256" key="1">
    <source>
        <dbReference type="ARBA" id="ARBA00001974"/>
    </source>
</evidence>
<dbReference type="PIRSF" id="PIRSF036654">
    <property type="entry name" value="UCP036654"/>
    <property type="match status" value="1"/>
</dbReference>
<dbReference type="InterPro" id="IPR014614">
    <property type="entry name" value="KsdD_DH"/>
</dbReference>
<reference evidence="5" key="1">
    <citation type="journal article" date="2019" name="PLoS Negl. Trop. Dis.">
        <title>Revisiting the worldwide diversity of Leptospira species in the environment.</title>
        <authorList>
            <person name="Vincent A.T."/>
            <person name="Schiettekatte O."/>
            <person name="Bourhy P."/>
            <person name="Veyrier F.J."/>
            <person name="Picardeau M."/>
        </authorList>
    </citation>
    <scope>NUCLEOTIDE SEQUENCE [LARGE SCALE GENOMIC DNA]</scope>
    <source>
        <strain evidence="5">201702422</strain>
    </source>
</reference>
<organism evidence="5 6">
    <name type="scientific">Leptospira congkakensis</name>
    <dbReference type="NCBI Taxonomy" id="2484932"/>
    <lineage>
        <taxon>Bacteria</taxon>
        <taxon>Pseudomonadati</taxon>
        <taxon>Spirochaetota</taxon>
        <taxon>Spirochaetia</taxon>
        <taxon>Leptospirales</taxon>
        <taxon>Leptospiraceae</taxon>
        <taxon>Leptospira</taxon>
    </lineage>
</organism>
<evidence type="ECO:0000256" key="2">
    <source>
        <dbReference type="ARBA" id="ARBA00022630"/>
    </source>
</evidence>
<evidence type="ECO:0000313" key="6">
    <source>
        <dbReference type="Proteomes" id="UP000298263"/>
    </source>
</evidence>
<evidence type="ECO:0000259" key="4">
    <source>
        <dbReference type="Pfam" id="PF00890"/>
    </source>
</evidence>
<keyword evidence="2" id="KW-0285">Flavoprotein</keyword>
<sequence length="550" mass="61443">MTTKRNDVIIIGAGIAGLVAAYECLNQGKSVLILERNTEEHLGGLAKLSFGGMALIGTPLQKRLGIKDTPEIALDDWHSFADFGAQDVFPKKWAEQYVHESLGQVYHWLGSLGLHFFPVVNWVERGQYKRGNSVPRYHVLWGTGYRLVERFVELLKKHKHSAKLNYRFEHKVTDLIKENGKIVGCVAEQEKTGNQDLTFYADHVMVATGGITGCLNKVREHWHKPWGEAPKEMLNGSHPFADGLVHDAVERHGGNLTHLDKMWNYAAGIPNPKPEFDGHGLSLIPCKSALWLDHSGRRIGPEPMMTGFDTNELCRRISSLEKPYTWQLLNWRIAAKELAVSGSEHNPMIRDRKLVSFLREVLLGNHRLVRQLQKESDHFLVANNLRELAEKMNHLNGDHSIDYEVLKHEVTQFDDVIRRGKGLWNDDQLRRIQHARSWRSDRVRTCAPKPILDPSAGPLIAIKLRLITRKSLGGIQTDLESRVLDPLGSPIPGLYAIGEAAGFGGGGASGFKSLEGTFLSGCILTARAAAKSANNGVSYSEQKKQGSLVR</sequence>
<dbReference type="Gene3D" id="3.50.50.60">
    <property type="entry name" value="FAD/NAD(P)-binding domain"/>
    <property type="match status" value="1"/>
</dbReference>
<comment type="caution">
    <text evidence="5">The sequence shown here is derived from an EMBL/GenBank/DDBJ whole genome shotgun (WGS) entry which is preliminary data.</text>
</comment>
<feature type="domain" description="FAD-dependent oxidoreductase 2 FAD-binding" evidence="4">
    <location>
        <begin position="7"/>
        <end position="519"/>
    </location>
</feature>
<gene>
    <name evidence="5" type="ORF">EHQ69_15400</name>
</gene>
<dbReference type="Gene3D" id="3.90.700.10">
    <property type="entry name" value="Succinate dehydrogenase/fumarate reductase flavoprotein, catalytic domain"/>
    <property type="match status" value="1"/>
</dbReference>
<evidence type="ECO:0000313" key="5">
    <source>
        <dbReference type="EMBL" id="TGL87503.1"/>
    </source>
</evidence>
<dbReference type="Pfam" id="PF00890">
    <property type="entry name" value="FAD_binding_2"/>
    <property type="match status" value="1"/>
</dbReference>
<evidence type="ECO:0000256" key="3">
    <source>
        <dbReference type="ARBA" id="ARBA00023002"/>
    </source>
</evidence>